<dbReference type="OMA" id="NETQHET"/>
<dbReference type="EMBL" id="SPOF01000039">
    <property type="protein sequence ID" value="TIB09668.1"/>
    <property type="molecule type" value="Genomic_DNA"/>
</dbReference>
<feature type="region of interest" description="Disordered" evidence="2">
    <location>
        <begin position="96"/>
        <end position="142"/>
    </location>
</feature>
<feature type="region of interest" description="Disordered" evidence="2">
    <location>
        <begin position="1"/>
        <end position="34"/>
    </location>
</feature>
<proteinExistence type="predicted"/>
<sequence length="207" mass="23940">MQLPTDHDAQTSSYPNHPNFPSFPGKTLVHGRATHTAKQAAKYKRAYLIIRERWNETQHETVEIKENIRKAQSALQEVEDENDVLLEALLKHQPGLGQSSLFDGGQLEQQQQQQQQQSPQPQTQSPQHPQQPIKQEDPHYPQNQDIYNQQQQHELALMGSTTHPHQHIHQIQDSIQIQPTLSTSKRSIDDIISSNDNDNQYLKRQRF</sequence>
<dbReference type="Proteomes" id="UP000306954">
    <property type="component" value="Unassembled WGS sequence"/>
</dbReference>
<keyword evidence="1" id="KW-0175">Coiled coil</keyword>
<protein>
    <submittedName>
        <fullName evidence="3">Uncharacterized protein</fullName>
    </submittedName>
</protein>
<evidence type="ECO:0000313" key="4">
    <source>
        <dbReference type="Proteomes" id="UP000306954"/>
    </source>
</evidence>
<accession>A0A4T0IM65</accession>
<reference evidence="3 4" key="1">
    <citation type="submission" date="2019-03" db="EMBL/GenBank/DDBJ databases">
        <title>Sequencing 23 genomes of Wallemia ichthyophaga.</title>
        <authorList>
            <person name="Gostincar C."/>
        </authorList>
    </citation>
    <scope>NUCLEOTIDE SEQUENCE [LARGE SCALE GENOMIC DNA]</scope>
    <source>
        <strain evidence="3 4">EXF-8621</strain>
    </source>
</reference>
<feature type="compositionally biased region" description="Low complexity" evidence="2">
    <location>
        <begin position="190"/>
        <end position="199"/>
    </location>
</feature>
<evidence type="ECO:0000256" key="1">
    <source>
        <dbReference type="SAM" id="Coils"/>
    </source>
</evidence>
<feature type="coiled-coil region" evidence="1">
    <location>
        <begin position="61"/>
        <end position="88"/>
    </location>
</feature>
<dbReference type="AlphaFoldDB" id="A0A4T0IM65"/>
<evidence type="ECO:0000313" key="3">
    <source>
        <dbReference type="EMBL" id="TIB09668.1"/>
    </source>
</evidence>
<feature type="compositionally biased region" description="Low complexity" evidence="2">
    <location>
        <begin position="109"/>
        <end position="132"/>
    </location>
</feature>
<feature type="region of interest" description="Disordered" evidence="2">
    <location>
        <begin position="188"/>
        <end position="207"/>
    </location>
</feature>
<organism evidence="3 4">
    <name type="scientific">Wallemia ichthyophaga</name>
    <dbReference type="NCBI Taxonomy" id="245174"/>
    <lineage>
        <taxon>Eukaryota</taxon>
        <taxon>Fungi</taxon>
        <taxon>Dikarya</taxon>
        <taxon>Basidiomycota</taxon>
        <taxon>Wallemiomycotina</taxon>
        <taxon>Wallemiomycetes</taxon>
        <taxon>Wallemiales</taxon>
        <taxon>Wallemiaceae</taxon>
        <taxon>Wallemia</taxon>
    </lineage>
</organism>
<comment type="caution">
    <text evidence="3">The sequence shown here is derived from an EMBL/GenBank/DDBJ whole genome shotgun (WGS) entry which is preliminary data.</text>
</comment>
<evidence type="ECO:0000256" key="2">
    <source>
        <dbReference type="SAM" id="MobiDB-lite"/>
    </source>
</evidence>
<gene>
    <name evidence="3" type="ORF">E3P90_03199</name>
</gene>
<name>A0A4T0IM65_WALIC</name>